<evidence type="ECO:0000313" key="2">
    <source>
        <dbReference type="Proteomes" id="UP001501822"/>
    </source>
</evidence>
<dbReference type="PIRSF" id="PIRSF017393">
    <property type="entry name" value="MTase_SAV2177"/>
    <property type="match status" value="1"/>
</dbReference>
<dbReference type="InterPro" id="IPR029063">
    <property type="entry name" value="SAM-dependent_MTases_sf"/>
</dbReference>
<protein>
    <submittedName>
        <fullName evidence="1">SAM-dependent methyltransferase</fullName>
    </submittedName>
</protein>
<accession>A0ABP3HD15</accession>
<evidence type="ECO:0000313" key="1">
    <source>
        <dbReference type="EMBL" id="GAA0365595.1"/>
    </source>
</evidence>
<proteinExistence type="predicted"/>
<dbReference type="Pfam" id="PF04672">
    <property type="entry name" value="Methyltransf_19"/>
    <property type="match status" value="1"/>
</dbReference>
<dbReference type="GO" id="GO:0008168">
    <property type="term" value="F:methyltransferase activity"/>
    <property type="evidence" value="ECO:0007669"/>
    <property type="project" value="UniProtKB-KW"/>
</dbReference>
<dbReference type="RefSeq" id="WP_252798963.1">
    <property type="nucleotide sequence ID" value="NZ_BAAABM010000066.1"/>
</dbReference>
<keyword evidence="2" id="KW-1185">Reference proteome</keyword>
<dbReference type="SUPFAM" id="SSF53335">
    <property type="entry name" value="S-adenosyl-L-methionine-dependent methyltransferases"/>
    <property type="match status" value="1"/>
</dbReference>
<dbReference type="InterPro" id="IPR006764">
    <property type="entry name" value="SAM_dep_MeTrfase_SAV2177_type"/>
</dbReference>
<dbReference type="Proteomes" id="UP001501822">
    <property type="component" value="Unassembled WGS sequence"/>
</dbReference>
<gene>
    <name evidence="1" type="ORF">GCM10010151_64400</name>
</gene>
<comment type="caution">
    <text evidence="1">The sequence shown here is derived from an EMBL/GenBank/DDBJ whole genome shotgun (WGS) entry which is preliminary data.</text>
</comment>
<keyword evidence="1" id="KW-0489">Methyltransferase</keyword>
<dbReference type="EMBL" id="BAAABM010000066">
    <property type="protein sequence ID" value="GAA0365595.1"/>
    <property type="molecule type" value="Genomic_DNA"/>
</dbReference>
<dbReference type="Gene3D" id="3.40.50.150">
    <property type="entry name" value="Vaccinia Virus protein VP39"/>
    <property type="match status" value="1"/>
</dbReference>
<dbReference type="GO" id="GO:0032259">
    <property type="term" value="P:methylation"/>
    <property type="evidence" value="ECO:0007669"/>
    <property type="project" value="UniProtKB-KW"/>
</dbReference>
<organism evidence="1 2">
    <name type="scientific">Actinoallomurus spadix</name>
    <dbReference type="NCBI Taxonomy" id="79912"/>
    <lineage>
        <taxon>Bacteria</taxon>
        <taxon>Bacillati</taxon>
        <taxon>Actinomycetota</taxon>
        <taxon>Actinomycetes</taxon>
        <taxon>Streptosporangiales</taxon>
        <taxon>Thermomonosporaceae</taxon>
        <taxon>Actinoallomurus</taxon>
    </lineage>
</organism>
<reference evidence="2" key="1">
    <citation type="journal article" date="2019" name="Int. J. Syst. Evol. Microbiol.">
        <title>The Global Catalogue of Microorganisms (GCM) 10K type strain sequencing project: providing services to taxonomists for standard genome sequencing and annotation.</title>
        <authorList>
            <consortium name="The Broad Institute Genomics Platform"/>
            <consortium name="The Broad Institute Genome Sequencing Center for Infectious Disease"/>
            <person name="Wu L."/>
            <person name="Ma J."/>
        </authorList>
    </citation>
    <scope>NUCLEOTIDE SEQUENCE [LARGE SCALE GENOMIC DNA]</scope>
    <source>
        <strain evidence="2">JCM 3146</strain>
    </source>
</reference>
<sequence>MTDEEAPVHDLRTDRPTPARMYDYYLGGKDNFAVDRDAAEEVLSAAPEVRVLARENRAFLGRVVRFLAAEAGIRQFIDVGTGLPTQGNVHEIAQAAAPGARVVYVDNDPIVRAHAKALLPFDGTTAVVEADMRDPAAILDHPHTRRLIRFDEPVAVLFMSVLHFITDEEDPYGLVAAFRDVSVPGSHLALSHITPPEEGADGAESAADVYKKRATSPAVLRSPKEIEALFDGYDLVEPGLVNVPGWRPDDPEAARAADSVWMLGAVGRKR</sequence>
<keyword evidence="1" id="KW-0808">Transferase</keyword>
<name>A0ABP3HD15_9ACTN</name>